<dbReference type="AlphaFoldDB" id="A0A1E3JMH0"/>
<feature type="transmembrane region" description="Helical" evidence="12">
    <location>
        <begin position="20"/>
        <end position="40"/>
    </location>
</feature>
<dbReference type="EMBL" id="AWGH01000006">
    <property type="protein sequence ID" value="ODO01856.1"/>
    <property type="molecule type" value="Genomic_DNA"/>
</dbReference>
<dbReference type="Proteomes" id="UP000094819">
    <property type="component" value="Unassembled WGS sequence"/>
</dbReference>
<feature type="domain" description="CAAX prenyl protease 2/Lysostaphin resistance protein A-like" evidence="13">
    <location>
        <begin position="198"/>
        <end position="313"/>
    </location>
</feature>
<dbReference type="GeneID" id="30191796"/>
<protein>
    <recommendedName>
        <fullName evidence="10">intramembrane prenyl-peptidase Rce1</fullName>
        <ecNumber evidence="10">3.4.26.1</ecNumber>
    </recommendedName>
</protein>
<evidence type="ECO:0000313" key="14">
    <source>
        <dbReference type="EMBL" id="ODO01856.1"/>
    </source>
</evidence>
<keyword evidence="7 12" id="KW-1133">Transmembrane helix</keyword>
<keyword evidence="3" id="KW-0645">Protease</keyword>
<dbReference type="PANTHER" id="PTHR13046:SF0">
    <property type="entry name" value="CAAX PRENYL PROTEASE 2"/>
    <property type="match status" value="1"/>
</dbReference>
<comment type="similarity">
    <text evidence="2">Belongs to the peptidase U48 family.</text>
</comment>
<dbReference type="EC" id="3.4.26.1" evidence="10"/>
<evidence type="ECO:0000256" key="10">
    <source>
        <dbReference type="ARBA" id="ARBA00049729"/>
    </source>
</evidence>
<accession>A0A1E3JMH0</accession>
<evidence type="ECO:0000259" key="13">
    <source>
        <dbReference type="Pfam" id="PF02517"/>
    </source>
</evidence>
<name>A0A1E3JMH0_9TREE</name>
<sequence>MDPTLYSTTLLSPITSHALSFLFTSSYVGSLYITHLFAALPSPRTTPTATPPEAANGQTPLPPISADKDALDAQDFETGPKVGSRDHPLTVRARMKAVSCSTLISILGVYATYKHASGSSFSESIIPSLKLMGLPTGLTGSGVGLGLPRILPYVLAPTMMLGPLYAMYLCDDIPIISWRRNSESWSAMLKREFGLLEVRNYVVGPLTEELVFRSTVLAASILGGLSFKSLIFGTPLWFGLGETILISVSAHVHHGLESYRKNGRTSQAAFHALFACLFQLTYTTLFGWFASYLFLRTGSVIPPLVAHMFCNVMGIYFPGNAIRREPGKKALIYGAYLAGIVGFFFGVKTL</sequence>
<dbReference type="Pfam" id="PF02517">
    <property type="entry name" value="Rce1-like"/>
    <property type="match status" value="1"/>
</dbReference>
<evidence type="ECO:0000256" key="6">
    <source>
        <dbReference type="ARBA" id="ARBA00022824"/>
    </source>
</evidence>
<proteinExistence type="inferred from homology"/>
<evidence type="ECO:0000313" key="15">
    <source>
        <dbReference type="Proteomes" id="UP000094819"/>
    </source>
</evidence>
<dbReference type="InterPro" id="IPR039731">
    <property type="entry name" value="Rce1"/>
</dbReference>
<comment type="caution">
    <text evidence="14">The sequence shown here is derived from an EMBL/GenBank/DDBJ whole genome shotgun (WGS) entry which is preliminary data.</text>
</comment>
<reference evidence="14 15" key="1">
    <citation type="submission" date="2016-06" db="EMBL/GenBank/DDBJ databases">
        <title>Evolution of pathogenesis and genome organization in the Tremellales.</title>
        <authorList>
            <person name="Cuomo C."/>
            <person name="Litvintseva A."/>
            <person name="Heitman J."/>
            <person name="Chen Y."/>
            <person name="Sun S."/>
            <person name="Springer D."/>
            <person name="Dromer F."/>
            <person name="Young S."/>
            <person name="Zeng Q."/>
            <person name="Chapman S."/>
            <person name="Gujja S."/>
            <person name="Saif S."/>
            <person name="Birren B."/>
        </authorList>
    </citation>
    <scope>NUCLEOTIDE SEQUENCE [LARGE SCALE GENOMIC DNA]</scope>
    <source>
        <strain evidence="14 15">CBS 7118</strain>
    </source>
</reference>
<dbReference type="GO" id="GO:0004222">
    <property type="term" value="F:metalloendopeptidase activity"/>
    <property type="evidence" value="ECO:0007669"/>
    <property type="project" value="InterPro"/>
</dbReference>
<evidence type="ECO:0000256" key="2">
    <source>
        <dbReference type="ARBA" id="ARBA00006897"/>
    </source>
</evidence>
<organism evidence="14 15">
    <name type="scientific">Cryptococcus wingfieldii CBS 7118</name>
    <dbReference type="NCBI Taxonomy" id="1295528"/>
    <lineage>
        <taxon>Eukaryota</taxon>
        <taxon>Fungi</taxon>
        <taxon>Dikarya</taxon>
        <taxon>Basidiomycota</taxon>
        <taxon>Agaricomycotina</taxon>
        <taxon>Tremellomycetes</taxon>
        <taxon>Tremellales</taxon>
        <taxon>Cryptococcaceae</taxon>
        <taxon>Cryptococcus</taxon>
    </lineage>
</organism>
<dbReference type="InterPro" id="IPR003675">
    <property type="entry name" value="Rce1/LyrA-like_dom"/>
</dbReference>
<evidence type="ECO:0000256" key="1">
    <source>
        <dbReference type="ARBA" id="ARBA00004477"/>
    </source>
</evidence>
<evidence type="ECO:0000256" key="4">
    <source>
        <dbReference type="ARBA" id="ARBA00022692"/>
    </source>
</evidence>
<keyword evidence="8 12" id="KW-0472">Membrane</keyword>
<feature type="transmembrane region" description="Helical" evidence="12">
    <location>
        <begin position="300"/>
        <end position="318"/>
    </location>
</feature>
<comment type="catalytic activity">
    <reaction evidence="9">
        <text>Hydrolyzes the peptide bond -P2-(S-farnesyl or geranylgeranyl)C-P1'-P2'-P3'-COOH where P1' and P2' are amino acids with aliphatic sidechains and P3' is any C-terminal residue.</text>
        <dbReference type="EC" id="3.4.26.1"/>
    </reaction>
</comment>
<feature type="region of interest" description="Disordered" evidence="11">
    <location>
        <begin position="44"/>
        <end position="67"/>
    </location>
</feature>
<dbReference type="PANTHER" id="PTHR13046">
    <property type="entry name" value="PROTEASE U48 CAAX PRENYL PROTEASE RCE1"/>
    <property type="match status" value="1"/>
</dbReference>
<dbReference type="RefSeq" id="XP_019033108.1">
    <property type="nucleotide sequence ID" value="XM_019174729.1"/>
</dbReference>
<comment type="subcellular location">
    <subcellularLocation>
        <location evidence="1">Endoplasmic reticulum membrane</location>
        <topology evidence="1">Multi-pass membrane protein</topology>
    </subcellularLocation>
</comment>
<dbReference type="GO" id="GO:0005789">
    <property type="term" value="C:endoplasmic reticulum membrane"/>
    <property type="evidence" value="ECO:0007669"/>
    <property type="project" value="UniProtKB-SubCell"/>
</dbReference>
<dbReference type="GO" id="GO:0071586">
    <property type="term" value="P:CAAX-box protein processing"/>
    <property type="evidence" value="ECO:0007669"/>
    <property type="project" value="InterPro"/>
</dbReference>
<evidence type="ECO:0000256" key="11">
    <source>
        <dbReference type="SAM" id="MobiDB-lite"/>
    </source>
</evidence>
<keyword evidence="5" id="KW-0378">Hydrolase</keyword>
<evidence type="ECO:0000256" key="3">
    <source>
        <dbReference type="ARBA" id="ARBA00022670"/>
    </source>
</evidence>
<evidence type="ECO:0000256" key="7">
    <source>
        <dbReference type="ARBA" id="ARBA00022989"/>
    </source>
</evidence>
<dbReference type="OrthoDB" id="271604at2759"/>
<evidence type="ECO:0000256" key="12">
    <source>
        <dbReference type="SAM" id="Phobius"/>
    </source>
</evidence>
<evidence type="ECO:0000256" key="9">
    <source>
        <dbReference type="ARBA" id="ARBA00047280"/>
    </source>
</evidence>
<feature type="transmembrane region" description="Helical" evidence="12">
    <location>
        <begin position="330"/>
        <end position="347"/>
    </location>
</feature>
<evidence type="ECO:0000256" key="8">
    <source>
        <dbReference type="ARBA" id="ARBA00023136"/>
    </source>
</evidence>
<keyword evidence="6" id="KW-0256">Endoplasmic reticulum</keyword>
<feature type="transmembrane region" description="Helical" evidence="12">
    <location>
        <begin position="268"/>
        <end position="294"/>
    </location>
</feature>
<feature type="compositionally biased region" description="Low complexity" evidence="11">
    <location>
        <begin position="44"/>
        <end position="55"/>
    </location>
</feature>
<evidence type="ECO:0000256" key="5">
    <source>
        <dbReference type="ARBA" id="ARBA00022801"/>
    </source>
</evidence>
<keyword evidence="4 12" id="KW-0812">Transmembrane</keyword>
<keyword evidence="15" id="KW-1185">Reference proteome</keyword>
<gene>
    <name evidence="14" type="ORF">L198_02583</name>
</gene>